<dbReference type="HOGENOM" id="CLU_1847325_0_0_1"/>
<reference evidence="3" key="1">
    <citation type="submission" date="2012-12" db="EMBL/GenBank/DDBJ databases">
        <authorList>
            <person name="Hellsten U."/>
            <person name="Grimwood J."/>
            <person name="Chapman J.A."/>
            <person name="Shapiro H."/>
            <person name="Aerts A."/>
            <person name="Otillar R.P."/>
            <person name="Terry A.Y."/>
            <person name="Boore J.L."/>
            <person name="Simakov O."/>
            <person name="Marletaz F."/>
            <person name="Cho S.-J."/>
            <person name="Edsinger-Gonzales E."/>
            <person name="Havlak P."/>
            <person name="Kuo D.-H."/>
            <person name="Larsson T."/>
            <person name="Lv J."/>
            <person name="Arendt D."/>
            <person name="Savage R."/>
            <person name="Osoegawa K."/>
            <person name="de Jong P."/>
            <person name="Lindberg D.R."/>
            <person name="Seaver E.C."/>
            <person name="Weisblat D.A."/>
            <person name="Putnam N.H."/>
            <person name="Grigoriev I.V."/>
            <person name="Rokhsar D.S."/>
        </authorList>
    </citation>
    <scope>NUCLEOTIDE SEQUENCE</scope>
</reference>
<dbReference type="EMBL" id="KB097701">
    <property type="protein sequence ID" value="ESN91227.1"/>
    <property type="molecule type" value="Genomic_DNA"/>
</dbReference>
<dbReference type="KEGG" id="hro:HELRODRAFT_182082"/>
<dbReference type="InParanoid" id="T1FHP6"/>
<dbReference type="EMBL" id="AMQM01007966">
    <property type="status" value="NOT_ANNOTATED_CDS"/>
    <property type="molecule type" value="Genomic_DNA"/>
</dbReference>
<dbReference type="RefSeq" id="XP_009030635.1">
    <property type="nucleotide sequence ID" value="XM_009032387.1"/>
</dbReference>
<organism evidence="2 3">
    <name type="scientific">Helobdella robusta</name>
    <name type="common">Californian leech</name>
    <dbReference type="NCBI Taxonomy" id="6412"/>
    <lineage>
        <taxon>Eukaryota</taxon>
        <taxon>Metazoa</taxon>
        <taxon>Spiralia</taxon>
        <taxon>Lophotrochozoa</taxon>
        <taxon>Annelida</taxon>
        <taxon>Clitellata</taxon>
        <taxon>Hirudinea</taxon>
        <taxon>Rhynchobdellida</taxon>
        <taxon>Glossiphoniidae</taxon>
        <taxon>Helobdella</taxon>
    </lineage>
</organism>
<dbReference type="EnsemblMetazoa" id="HelroT182082">
    <property type="protein sequence ID" value="HelroP182082"/>
    <property type="gene ID" value="HelroG182082"/>
</dbReference>
<evidence type="ECO:0000313" key="3">
    <source>
        <dbReference type="Proteomes" id="UP000015101"/>
    </source>
</evidence>
<evidence type="ECO:0000313" key="2">
    <source>
        <dbReference type="EnsemblMetazoa" id="HelroP182082"/>
    </source>
</evidence>
<name>T1FHP6_HELRO</name>
<reference evidence="1 3" key="2">
    <citation type="journal article" date="2013" name="Nature">
        <title>Insights into bilaterian evolution from three spiralian genomes.</title>
        <authorList>
            <person name="Simakov O."/>
            <person name="Marletaz F."/>
            <person name="Cho S.J."/>
            <person name="Edsinger-Gonzales E."/>
            <person name="Havlak P."/>
            <person name="Hellsten U."/>
            <person name="Kuo D.H."/>
            <person name="Larsson T."/>
            <person name="Lv J."/>
            <person name="Arendt D."/>
            <person name="Savage R."/>
            <person name="Osoegawa K."/>
            <person name="de Jong P."/>
            <person name="Grimwood J."/>
            <person name="Chapman J.A."/>
            <person name="Shapiro H."/>
            <person name="Aerts A."/>
            <person name="Otillar R.P."/>
            <person name="Terry A.Y."/>
            <person name="Boore J.L."/>
            <person name="Grigoriev I.V."/>
            <person name="Lindberg D.R."/>
            <person name="Seaver E.C."/>
            <person name="Weisblat D.A."/>
            <person name="Putnam N.H."/>
            <person name="Rokhsar D.S."/>
        </authorList>
    </citation>
    <scope>NUCLEOTIDE SEQUENCE</scope>
</reference>
<dbReference type="PANTHER" id="PTHR37445:SF3">
    <property type="entry name" value="ZINC FINGER PHD-TYPE DOMAIN-CONTAINING PROTEIN"/>
    <property type="match status" value="1"/>
</dbReference>
<dbReference type="CTD" id="20208345"/>
<gene>
    <name evidence="2" type="primary">20208345</name>
    <name evidence="1" type="ORF">HELRODRAFT_182082</name>
</gene>
<reference evidence="2" key="3">
    <citation type="submission" date="2015-06" db="UniProtKB">
        <authorList>
            <consortium name="EnsemblMetazoa"/>
        </authorList>
    </citation>
    <scope>IDENTIFICATION</scope>
</reference>
<evidence type="ECO:0000313" key="1">
    <source>
        <dbReference type="EMBL" id="ESN91227.1"/>
    </source>
</evidence>
<proteinExistence type="predicted"/>
<dbReference type="Proteomes" id="UP000015101">
    <property type="component" value="Unassembled WGS sequence"/>
</dbReference>
<dbReference type="PANTHER" id="PTHR37445">
    <property type="entry name" value="PROTEIN CBG24663"/>
    <property type="match status" value="1"/>
</dbReference>
<keyword evidence="3" id="KW-1185">Reference proteome</keyword>
<accession>T1FHP6</accession>
<dbReference type="AlphaFoldDB" id="T1FHP6"/>
<protein>
    <submittedName>
        <fullName evidence="1 2">Uncharacterized protein</fullName>
    </submittedName>
</protein>
<dbReference type="GeneID" id="20208345"/>
<sequence>MNRSFSEVVKSEVDRSVQAINDDVKSVQITLNKVVEAKESEANMMLFGLKEVFGLISVLKVIRLGKKSDKIVKPILLKFDVAKIKELIFKNISRMKTLDDSLKNIRFSHDLIIQQRSDLQKLLDDAKRIEESCKEGFLY</sequence>